<dbReference type="EMBL" id="SMBP01000003">
    <property type="protein sequence ID" value="TCU62605.1"/>
    <property type="molecule type" value="Genomic_DNA"/>
</dbReference>
<protein>
    <submittedName>
        <fullName evidence="1">Uncharacterized protein</fullName>
    </submittedName>
</protein>
<sequence>MKGFQIHTKAVRMEEHLQQAMRIRTDIQIKELTDITMIYDRPIQLCGDVLTVLENRIDDPNELATIQDIKRKYCRYHSYILSQLDEETLDALCEDLAKLSKTNTTKA</sequence>
<dbReference type="Proteomes" id="UP000295773">
    <property type="component" value="Unassembled WGS sequence"/>
</dbReference>
<comment type="caution">
    <text evidence="1">The sequence shown here is derived from an EMBL/GenBank/DDBJ whole genome shotgun (WGS) entry which is preliminary data.</text>
</comment>
<name>A0A4R3TLV3_9FIRM</name>
<dbReference type="AlphaFoldDB" id="A0A4R3TLV3"/>
<reference evidence="1 2" key="1">
    <citation type="submission" date="2019-03" db="EMBL/GenBank/DDBJ databases">
        <title>Genomic Encyclopedia of Type Strains, Phase IV (KMG-IV): sequencing the most valuable type-strain genomes for metagenomic binning, comparative biology and taxonomic classification.</title>
        <authorList>
            <person name="Goeker M."/>
        </authorList>
    </citation>
    <scope>NUCLEOTIDE SEQUENCE [LARGE SCALE GENOMIC DNA]</scope>
    <source>
        <strain evidence="1 2">DSM 29481</strain>
    </source>
</reference>
<keyword evidence="2" id="KW-1185">Reference proteome</keyword>
<evidence type="ECO:0000313" key="1">
    <source>
        <dbReference type="EMBL" id="TCU62605.1"/>
    </source>
</evidence>
<organism evidence="1 2">
    <name type="scientific">Longicatena caecimuris</name>
    <dbReference type="NCBI Taxonomy" id="1796635"/>
    <lineage>
        <taxon>Bacteria</taxon>
        <taxon>Bacillati</taxon>
        <taxon>Bacillota</taxon>
        <taxon>Erysipelotrichia</taxon>
        <taxon>Erysipelotrichales</taxon>
        <taxon>Erysipelotrichaceae</taxon>
        <taxon>Longicatena</taxon>
    </lineage>
</organism>
<proteinExistence type="predicted"/>
<dbReference type="RefSeq" id="WP_008689103.1">
    <property type="nucleotide sequence ID" value="NZ_AP024510.1"/>
</dbReference>
<gene>
    <name evidence="1" type="ORF">EDD61_10316</name>
</gene>
<evidence type="ECO:0000313" key="2">
    <source>
        <dbReference type="Proteomes" id="UP000295773"/>
    </source>
</evidence>
<accession>A0A4R3TLV3</accession>
<dbReference type="GeneID" id="73795231"/>